<feature type="transmembrane region" description="Helical" evidence="2">
    <location>
        <begin position="33"/>
        <end position="51"/>
    </location>
</feature>
<protein>
    <submittedName>
        <fullName evidence="5">Glycosyltransferase</fullName>
    </submittedName>
</protein>
<keyword evidence="2" id="KW-0472">Membrane</keyword>
<reference evidence="5 6" key="1">
    <citation type="submission" date="2019-08" db="EMBL/GenBank/DDBJ databases">
        <title>Agrococcus lahaulensis sp. nov., isolated from a cold desert of the Indian Himalayas.</title>
        <authorList>
            <person name="Qu J.H."/>
        </authorList>
    </citation>
    <scope>NUCLEOTIDE SEQUENCE [LARGE SCALE GENOMIC DNA]</scope>
    <source>
        <strain evidence="5 6">NS18</strain>
    </source>
</reference>
<feature type="domain" description="Glycosyltransferase 2-like" evidence="3">
    <location>
        <begin position="520"/>
        <end position="636"/>
    </location>
</feature>
<dbReference type="AlphaFoldDB" id="A0A5M8QFR5"/>
<evidence type="ECO:0000259" key="4">
    <source>
        <dbReference type="Pfam" id="PF13524"/>
    </source>
</evidence>
<dbReference type="EMBL" id="VOIR01000012">
    <property type="protein sequence ID" value="KAA6434877.1"/>
    <property type="molecule type" value="Genomic_DNA"/>
</dbReference>
<dbReference type="Gene3D" id="3.90.550.10">
    <property type="entry name" value="Spore Coat Polysaccharide Biosynthesis Protein SpsA, Chain A"/>
    <property type="match status" value="2"/>
</dbReference>
<accession>A0A5M8QFR5</accession>
<keyword evidence="2" id="KW-1133">Transmembrane helix</keyword>
<dbReference type="InterPro" id="IPR001173">
    <property type="entry name" value="Glyco_trans_2-like"/>
</dbReference>
<dbReference type="PANTHER" id="PTHR43179:SF7">
    <property type="entry name" value="RHAMNOSYLTRANSFERASE WBBL"/>
    <property type="match status" value="1"/>
</dbReference>
<keyword evidence="6" id="KW-1185">Reference proteome</keyword>
<keyword evidence="2" id="KW-0812">Transmembrane</keyword>
<dbReference type="GO" id="GO:0016757">
    <property type="term" value="F:glycosyltransferase activity"/>
    <property type="evidence" value="ECO:0007669"/>
    <property type="project" value="UniProtKB-KW"/>
</dbReference>
<dbReference type="OrthoDB" id="5165900at2"/>
<dbReference type="SUPFAM" id="SSF53448">
    <property type="entry name" value="Nucleotide-diphospho-sugar transferases"/>
    <property type="match status" value="2"/>
</dbReference>
<dbReference type="InterPro" id="IPR029044">
    <property type="entry name" value="Nucleotide-diphossugar_trans"/>
</dbReference>
<dbReference type="Proteomes" id="UP000323221">
    <property type="component" value="Unassembled WGS sequence"/>
</dbReference>
<gene>
    <name evidence="5" type="ORF">FQ330_03655</name>
</gene>
<feature type="domain" description="Glycosyltransferase 2-like" evidence="3">
    <location>
        <begin position="286"/>
        <end position="389"/>
    </location>
</feature>
<dbReference type="Pfam" id="PF00535">
    <property type="entry name" value="Glycos_transf_2"/>
    <property type="match status" value="2"/>
</dbReference>
<dbReference type="PANTHER" id="PTHR43179">
    <property type="entry name" value="RHAMNOSYLTRANSFERASE WBBL"/>
    <property type="match status" value="1"/>
</dbReference>
<evidence type="ECO:0000313" key="6">
    <source>
        <dbReference type="Proteomes" id="UP000323221"/>
    </source>
</evidence>
<evidence type="ECO:0000259" key="3">
    <source>
        <dbReference type="Pfam" id="PF00535"/>
    </source>
</evidence>
<dbReference type="SUPFAM" id="SSF53756">
    <property type="entry name" value="UDP-Glycosyltransferase/glycogen phosphorylase"/>
    <property type="match status" value="1"/>
</dbReference>
<comment type="caution">
    <text evidence="5">The sequence shown here is derived from an EMBL/GenBank/DDBJ whole genome shotgun (WGS) entry which is preliminary data.</text>
</comment>
<dbReference type="Pfam" id="PF13524">
    <property type="entry name" value="Glyco_trans_1_2"/>
    <property type="match status" value="1"/>
</dbReference>
<sequence length="1106" mass="122174">MTGLARARRAAILAAIVATVALGTVLAWTADRGSGVTVAILLPAIVMLAFYQRRSAIKSQRWLKRIALAQRQAPRASADRRGGQAMPQRDGSSNDVGLDVLDVLLQSSRIFEQDYYEAQRRHAFADARAARLDFLGSGMGRLESPNRLLDPARLPGTLQQRYREGDLVALLEFLRQSPASLPGLSDSFSPSMVEASAEHLRTHPGGALGWFVENARHDDLLPSRKVHARWSQFTAATESAVAAEHARWRLDEARWTAVWDEAAEKSWKRTLNASRRSAAEPSELVSVIMPVWNRRRAVRKAIASVQAQRWSAWELIVVDDGSEDGSFEAVQAIAELDRRIKVVRSEHAGVSAARNRGLDLAGGSWVAFLDSDNIWREDFLSCGIAALQRSSGLIGHAVLKSQRADAARYLAFEGGRDELLTKNHIDLNSLIVHRSLLERVGRFDESLRRWVDHDFALRLSEHAVPELLPFVGCEYSDSDDVNRISERESGDWERVVLDKAWSRWEEAQSCVEGRVSGRVSIVIPMKDQPDMTVRAVRAALETTRVLDVEVVVVDNGSSFASRVQLASALCGEARVRVAYINRNLDFSIGSNVGLSRSTGQFVVFLNNDTIVRPGWLTPLVDALQSRDVAGVQPLLVYPDNSIQTGGTVWVEDNVLPVHFMTGHPPEDAAGLELDEFPALTAAALAVRAHEALALHGFDPRYRNGMEDVDFCLRLRELHGGVFRVLPRAQVVHDEGRTPGRSRHKDENRRLFMDRWSGRLPRPSHEIFRNHGLVLAEIEHDNMAIPSPLPRFHFDRGELPARWGIRHAAPGGAAGDAWGDTIFVAALADALRAEGKNVVTYRDGANERLDDMHDDVSVVLRGKKRLPPVPGACNILWVISHPDEVSDEELAEFDIVYAASASWAARRSKDSGVEIRTLLQCTDATRFFPADRELEASRPAVFVGSVHPGRRRRVVADAVAAGVALTVIGQGWDSSLPPGVLERDFVDSARLAEVYRSASRVLADHWRTMADEGFIQNRIFDALACAAPVISDPVQGLDETFGGAVAIYNSQEDLAKFCAASFSHPAGDWAARRALAQSIRSQHSFDARATTLVSHVDEMRHEGIRTT</sequence>
<name>A0A5M8QFR5_9MICO</name>
<feature type="region of interest" description="Disordered" evidence="1">
    <location>
        <begin position="74"/>
        <end position="94"/>
    </location>
</feature>
<proteinExistence type="predicted"/>
<dbReference type="InterPro" id="IPR055259">
    <property type="entry name" value="YkvP/CgeB_Glyco_trans-like"/>
</dbReference>
<organism evidence="5 6">
    <name type="scientific">Agrococcus sediminis</name>
    <dbReference type="NCBI Taxonomy" id="2599924"/>
    <lineage>
        <taxon>Bacteria</taxon>
        <taxon>Bacillati</taxon>
        <taxon>Actinomycetota</taxon>
        <taxon>Actinomycetes</taxon>
        <taxon>Micrococcales</taxon>
        <taxon>Microbacteriaceae</taxon>
        <taxon>Agrococcus</taxon>
    </lineage>
</organism>
<evidence type="ECO:0000313" key="5">
    <source>
        <dbReference type="EMBL" id="KAA6434877.1"/>
    </source>
</evidence>
<feature type="domain" description="Spore protein YkvP/CgeB glycosyl transferase-like" evidence="4">
    <location>
        <begin position="951"/>
        <end position="1092"/>
    </location>
</feature>
<evidence type="ECO:0000256" key="1">
    <source>
        <dbReference type="SAM" id="MobiDB-lite"/>
    </source>
</evidence>
<evidence type="ECO:0000256" key="2">
    <source>
        <dbReference type="SAM" id="Phobius"/>
    </source>
</evidence>
<keyword evidence="5" id="KW-0808">Transferase</keyword>